<evidence type="ECO:0000256" key="1">
    <source>
        <dbReference type="SAM" id="MobiDB-lite"/>
    </source>
</evidence>
<dbReference type="EMBL" id="CP147247">
    <property type="protein sequence ID" value="WYJ91078.1"/>
    <property type="molecule type" value="Genomic_DNA"/>
</dbReference>
<feature type="signal peptide" evidence="2">
    <location>
        <begin position="1"/>
        <end position="27"/>
    </location>
</feature>
<organism evidence="4">
    <name type="scientific">Candidatus Enterococcus clewellii</name>
    <dbReference type="NCBI Taxonomy" id="1834193"/>
    <lineage>
        <taxon>Bacteria</taxon>
        <taxon>Bacillati</taxon>
        <taxon>Bacillota</taxon>
        <taxon>Bacilli</taxon>
        <taxon>Lactobacillales</taxon>
        <taxon>Enterococcaceae</taxon>
        <taxon>Enterococcus</taxon>
    </lineage>
</organism>
<feature type="region of interest" description="Disordered" evidence="1">
    <location>
        <begin position="44"/>
        <end position="69"/>
    </location>
</feature>
<keyword evidence="2" id="KW-0732">Signal</keyword>
<feature type="chain" id="PRO_5012444577" description="WxL domain-containing protein" evidence="2">
    <location>
        <begin position="28"/>
        <end position="267"/>
    </location>
</feature>
<dbReference type="Pfam" id="PF13731">
    <property type="entry name" value="WxL"/>
    <property type="match status" value="1"/>
</dbReference>
<sequence length="267" mass="28953">MKRKIICSMAFAACLTGGMFHTQTVSAESDQVSGDANVTVQKDKTGVSMIQDPENPESEVDPGDSPRTDGDLRIDFVPQLNFSTAKLSDNGLVLPANAQLFHSDTTPRGNFIQVTDERDEPTGWTLQVRQEKQFTHNEKEGVQLKGAVISLDKAWTNSVVANKFSPTVQKEVIQMLAVGETYNLAKAEYEKGMGTWSIAFGASAENQNGQAATVEARKDEQGNAVMDTLFNKPSYLNSAVTLTIPGDSNNQAGAYSTVLTWTLAELP</sequence>
<dbReference type="OrthoDB" id="2339326at2"/>
<reference evidence="4" key="1">
    <citation type="submission" date="2017-05" db="EMBL/GenBank/DDBJ databases">
        <title>The Genome Sequence of Enterococcus sp. 9E7_DIV0242.</title>
        <authorList>
            <consortium name="The Broad Institute Genomics Platform"/>
            <consortium name="The Broad Institute Genomic Center for Infectious Diseases"/>
            <person name="Earl A."/>
            <person name="Manson A."/>
            <person name="Schwartman J."/>
            <person name="Gilmore M."/>
            <person name="Abouelleil A."/>
            <person name="Cao P."/>
            <person name="Chapman S."/>
            <person name="Cusick C."/>
            <person name="Shea T."/>
            <person name="Young S."/>
            <person name="Neafsey D."/>
            <person name="Nusbaum C."/>
            <person name="Birren B."/>
        </authorList>
    </citation>
    <scope>NUCLEOTIDE SEQUENCE [LARGE SCALE GENOMIC DNA]</scope>
    <source>
        <strain evidence="4">9E7_DIV0242</strain>
    </source>
</reference>
<evidence type="ECO:0000313" key="6">
    <source>
        <dbReference type="Proteomes" id="UP000195141"/>
    </source>
</evidence>
<proteinExistence type="predicted"/>
<dbReference type="InterPro" id="IPR027994">
    <property type="entry name" value="WxL_dom"/>
</dbReference>
<accession>A0A242K8H6</accession>
<feature type="domain" description="WxL" evidence="3">
    <location>
        <begin position="28"/>
        <end position="267"/>
    </location>
</feature>
<gene>
    <name evidence="4" type="ORF">A5888_001609</name>
    <name evidence="5" type="ORF">A5888_002846</name>
</gene>
<reference evidence="5" key="2">
    <citation type="submission" date="2017-05" db="EMBL/GenBank/DDBJ databases">
        <authorList>
            <consortium name="The Broad Institute Genomics Platform"/>
            <consortium name="The Broad Institute Genomic Center for Infectious Diseases"/>
            <person name="Earl A."/>
            <person name="Manson A."/>
            <person name="Schwartman J."/>
            <person name="Gilmore M."/>
            <person name="Abouelleil A."/>
            <person name="Cao P."/>
            <person name="Chapman S."/>
            <person name="Cusick C."/>
            <person name="Shea T."/>
            <person name="Young S."/>
            <person name="Neafsey D."/>
            <person name="Nusbaum C."/>
            <person name="Birren B."/>
        </authorList>
    </citation>
    <scope>NUCLEOTIDE SEQUENCE</scope>
    <source>
        <strain evidence="5">9E7_DIV0242</strain>
    </source>
</reference>
<dbReference type="Proteomes" id="UP000195141">
    <property type="component" value="Chromosome"/>
</dbReference>
<name>A0A242K8H6_9ENTE</name>
<protein>
    <recommendedName>
        <fullName evidence="3">WxL domain-containing protein</fullName>
    </recommendedName>
</protein>
<evidence type="ECO:0000313" key="4">
    <source>
        <dbReference type="EMBL" id="OTP17471.1"/>
    </source>
</evidence>
<evidence type="ECO:0000313" key="5">
    <source>
        <dbReference type="EMBL" id="WYJ91078.1"/>
    </source>
</evidence>
<dbReference type="RefSeq" id="WP_086348680.1">
    <property type="nucleotide sequence ID" value="NZ_CP147247.1"/>
</dbReference>
<evidence type="ECO:0000259" key="3">
    <source>
        <dbReference type="Pfam" id="PF13731"/>
    </source>
</evidence>
<reference evidence="5" key="3">
    <citation type="submission" date="2024-03" db="EMBL/GenBank/DDBJ databases">
        <title>The Genome Sequence of Enterococcus sp. DIV0242b.</title>
        <authorList>
            <consortium name="The Broad Institute Genomics Platform"/>
            <consortium name="The Broad Institute Microbial Omics Core"/>
            <consortium name="The Broad Institute Genomic Center for Infectious Diseases"/>
            <person name="Earl A."/>
            <person name="Manson A."/>
            <person name="Gilmore M."/>
            <person name="Schwartman J."/>
            <person name="Shea T."/>
            <person name="Abouelleil A."/>
            <person name="Cao P."/>
            <person name="Chapman S."/>
            <person name="Cusick C."/>
            <person name="Young S."/>
            <person name="Neafsey D."/>
            <person name="Nusbaum C."/>
            <person name="Birren B."/>
        </authorList>
    </citation>
    <scope>NUCLEOTIDE SEQUENCE</scope>
    <source>
        <strain evidence="5">9E7_DIV0242</strain>
    </source>
</reference>
<keyword evidence="6" id="KW-1185">Reference proteome</keyword>
<evidence type="ECO:0000256" key="2">
    <source>
        <dbReference type="SAM" id="SignalP"/>
    </source>
</evidence>
<dbReference type="AlphaFoldDB" id="A0A242K8H6"/>
<dbReference type="EMBL" id="NGMM01000002">
    <property type="protein sequence ID" value="OTP17471.1"/>
    <property type="molecule type" value="Genomic_DNA"/>
</dbReference>